<name>A0A5B8SUY0_9GAMM</name>
<proteinExistence type="inferred from homology"/>
<gene>
    <name evidence="8" type="ORF">FGL86_13115</name>
</gene>
<dbReference type="SMART" id="SM01150">
    <property type="entry name" value="DUF1338"/>
    <property type="match status" value="1"/>
</dbReference>
<accession>A0A5B8SUY0</accession>
<evidence type="ECO:0000256" key="5">
    <source>
        <dbReference type="ARBA" id="ARBA00035013"/>
    </source>
</evidence>
<keyword evidence="4" id="KW-0408">Iron</keyword>
<evidence type="ECO:0000313" key="9">
    <source>
        <dbReference type="Proteomes" id="UP000321272"/>
    </source>
</evidence>
<reference evidence="8 9" key="1">
    <citation type="submission" date="2019-06" db="EMBL/GenBank/DDBJ databases">
        <title>Genome analyses of bacteria isolated from kimchi.</title>
        <authorList>
            <person name="Lee S."/>
            <person name="Ahn S."/>
            <person name="Roh S."/>
        </authorList>
    </citation>
    <scope>NUCLEOTIDE SEQUENCE [LARGE SCALE GENOMIC DNA]</scope>
    <source>
        <strain evidence="8 9">CBA4606</strain>
    </source>
</reference>
<dbReference type="AlphaFoldDB" id="A0A5B8SUY0"/>
<comment type="cofactor">
    <cofactor evidence="1">
        <name>Fe(2+)</name>
        <dbReference type="ChEBI" id="CHEBI:29033"/>
    </cofactor>
</comment>
<organism evidence="8 9">
    <name type="scientific">Pistricoccus aurantiacus</name>
    <dbReference type="NCBI Taxonomy" id="1883414"/>
    <lineage>
        <taxon>Bacteria</taxon>
        <taxon>Pseudomonadati</taxon>
        <taxon>Pseudomonadota</taxon>
        <taxon>Gammaproteobacteria</taxon>
        <taxon>Oceanospirillales</taxon>
        <taxon>Halomonadaceae</taxon>
        <taxon>Pistricoccus</taxon>
    </lineage>
</organism>
<dbReference type="InterPro" id="IPR009770">
    <property type="entry name" value="HGLS"/>
</dbReference>
<protein>
    <recommendedName>
        <fullName evidence="6">2-oxoadipate dioxygenase/decarboxylase</fullName>
        <ecNumber evidence="6">1.13.11.93</ecNumber>
    </recommendedName>
    <alternativeName>
        <fullName evidence="7">2-hydroxyglutarate synthase</fullName>
    </alternativeName>
</protein>
<dbReference type="KEGG" id="paur:FGL86_13115"/>
<comment type="similarity">
    <text evidence="5">Belongs to the 2-oxoadipate dioxygenase/decarboxylase family.</text>
</comment>
<dbReference type="OrthoDB" id="506370at2"/>
<sequence length="255" mass="28656">MQREEFLQQLQLDYIYQHPELGALPLWTSLQAPEYFVLVTLNHGSFAAERLIPALQHLGYKRLSRHAMADRGLLVTQLAPADDGTWLVLAELQLGSLLRKTREALKILIEQTHPWDGQGQNLLCRGRPWPMPDWETFRQLEKMHPLAAWLAVMGPRLHHVGFDCDRLNSDLPTLDGLLNAAGIVASEDRYHGVLPVSTLLEYRFYPGCSRRLAFAGGDEHRLSLGGIALVQKCLSGSTTRSAQLLLPQHTRCVIG</sequence>
<dbReference type="GO" id="GO:0051213">
    <property type="term" value="F:dioxygenase activity"/>
    <property type="evidence" value="ECO:0007669"/>
    <property type="project" value="UniProtKB-KW"/>
</dbReference>
<keyword evidence="3" id="KW-0560">Oxidoreductase</keyword>
<keyword evidence="2" id="KW-0223">Dioxygenase</keyword>
<evidence type="ECO:0000256" key="2">
    <source>
        <dbReference type="ARBA" id="ARBA00022964"/>
    </source>
</evidence>
<evidence type="ECO:0000256" key="4">
    <source>
        <dbReference type="ARBA" id="ARBA00023004"/>
    </source>
</evidence>
<dbReference type="RefSeq" id="WP_147184965.1">
    <property type="nucleotide sequence ID" value="NZ_CP042382.1"/>
</dbReference>
<evidence type="ECO:0000256" key="6">
    <source>
        <dbReference type="ARBA" id="ARBA00035023"/>
    </source>
</evidence>
<dbReference type="Gene3D" id="3.10.180.50">
    <property type="match status" value="1"/>
</dbReference>
<keyword evidence="9" id="KW-1185">Reference proteome</keyword>
<evidence type="ECO:0000256" key="3">
    <source>
        <dbReference type="ARBA" id="ARBA00023002"/>
    </source>
</evidence>
<evidence type="ECO:0000256" key="7">
    <source>
        <dbReference type="ARBA" id="ARBA00035045"/>
    </source>
</evidence>
<dbReference type="EC" id="1.13.11.93" evidence="6"/>
<dbReference type="Proteomes" id="UP000321272">
    <property type="component" value="Chromosome"/>
</dbReference>
<evidence type="ECO:0000256" key="1">
    <source>
        <dbReference type="ARBA" id="ARBA00001954"/>
    </source>
</evidence>
<dbReference type="EMBL" id="CP042382">
    <property type="protein sequence ID" value="QEA39917.1"/>
    <property type="molecule type" value="Genomic_DNA"/>
</dbReference>
<evidence type="ECO:0000313" key="8">
    <source>
        <dbReference type="EMBL" id="QEA39917.1"/>
    </source>
</evidence>